<gene>
    <name evidence="1" type="ORF">QBC36DRAFT_339479</name>
</gene>
<keyword evidence="2" id="KW-1185">Reference proteome</keyword>
<dbReference type="AlphaFoldDB" id="A0AAN7A368"/>
<comment type="caution">
    <text evidence="1">The sequence shown here is derived from an EMBL/GenBank/DDBJ whole genome shotgun (WGS) entry which is preliminary data.</text>
</comment>
<proteinExistence type="predicted"/>
<protein>
    <submittedName>
        <fullName evidence="1">Uncharacterized protein</fullName>
    </submittedName>
</protein>
<organism evidence="1 2">
    <name type="scientific">Triangularia setosa</name>
    <dbReference type="NCBI Taxonomy" id="2587417"/>
    <lineage>
        <taxon>Eukaryota</taxon>
        <taxon>Fungi</taxon>
        <taxon>Dikarya</taxon>
        <taxon>Ascomycota</taxon>
        <taxon>Pezizomycotina</taxon>
        <taxon>Sordariomycetes</taxon>
        <taxon>Sordariomycetidae</taxon>
        <taxon>Sordariales</taxon>
        <taxon>Podosporaceae</taxon>
        <taxon>Triangularia</taxon>
    </lineage>
</organism>
<dbReference type="EMBL" id="MU866520">
    <property type="protein sequence ID" value="KAK4171700.1"/>
    <property type="molecule type" value="Genomic_DNA"/>
</dbReference>
<dbReference type="Proteomes" id="UP001302321">
    <property type="component" value="Unassembled WGS sequence"/>
</dbReference>
<reference evidence="1" key="1">
    <citation type="journal article" date="2023" name="Mol. Phylogenet. Evol.">
        <title>Genome-scale phylogeny and comparative genomics of the fungal order Sordariales.</title>
        <authorList>
            <person name="Hensen N."/>
            <person name="Bonometti L."/>
            <person name="Westerberg I."/>
            <person name="Brannstrom I.O."/>
            <person name="Guillou S."/>
            <person name="Cros-Aarteil S."/>
            <person name="Calhoun S."/>
            <person name="Haridas S."/>
            <person name="Kuo A."/>
            <person name="Mondo S."/>
            <person name="Pangilinan J."/>
            <person name="Riley R."/>
            <person name="LaButti K."/>
            <person name="Andreopoulos B."/>
            <person name="Lipzen A."/>
            <person name="Chen C."/>
            <person name="Yan M."/>
            <person name="Daum C."/>
            <person name="Ng V."/>
            <person name="Clum A."/>
            <person name="Steindorff A."/>
            <person name="Ohm R.A."/>
            <person name="Martin F."/>
            <person name="Silar P."/>
            <person name="Natvig D.O."/>
            <person name="Lalanne C."/>
            <person name="Gautier V."/>
            <person name="Ament-Velasquez S.L."/>
            <person name="Kruys A."/>
            <person name="Hutchinson M.I."/>
            <person name="Powell A.J."/>
            <person name="Barry K."/>
            <person name="Miller A.N."/>
            <person name="Grigoriev I.V."/>
            <person name="Debuchy R."/>
            <person name="Gladieux P."/>
            <person name="Hiltunen Thoren M."/>
            <person name="Johannesson H."/>
        </authorList>
    </citation>
    <scope>NUCLEOTIDE SEQUENCE</scope>
    <source>
        <strain evidence="1">CBS 892.96</strain>
    </source>
</reference>
<evidence type="ECO:0000313" key="1">
    <source>
        <dbReference type="EMBL" id="KAK4171700.1"/>
    </source>
</evidence>
<accession>A0AAN7A368</accession>
<name>A0AAN7A368_9PEZI</name>
<reference evidence="1" key="2">
    <citation type="submission" date="2023-05" db="EMBL/GenBank/DDBJ databases">
        <authorList>
            <consortium name="Lawrence Berkeley National Laboratory"/>
            <person name="Steindorff A."/>
            <person name="Hensen N."/>
            <person name="Bonometti L."/>
            <person name="Westerberg I."/>
            <person name="Brannstrom I.O."/>
            <person name="Guillou S."/>
            <person name="Cros-Aarteil S."/>
            <person name="Calhoun S."/>
            <person name="Haridas S."/>
            <person name="Kuo A."/>
            <person name="Mondo S."/>
            <person name="Pangilinan J."/>
            <person name="Riley R."/>
            <person name="Labutti K."/>
            <person name="Andreopoulos B."/>
            <person name="Lipzen A."/>
            <person name="Chen C."/>
            <person name="Yanf M."/>
            <person name="Daum C."/>
            <person name="Ng V."/>
            <person name="Clum A."/>
            <person name="Ohm R."/>
            <person name="Martin F."/>
            <person name="Silar P."/>
            <person name="Natvig D."/>
            <person name="Lalanne C."/>
            <person name="Gautier V."/>
            <person name="Ament-Velasquez S.L."/>
            <person name="Kruys A."/>
            <person name="Hutchinson M.I."/>
            <person name="Powell A.J."/>
            <person name="Barry K."/>
            <person name="Miller A.N."/>
            <person name="Grigoriev I.V."/>
            <person name="Debuchy R."/>
            <person name="Gladieux P."/>
            <person name="Thoren M.H."/>
            <person name="Johannesson H."/>
        </authorList>
    </citation>
    <scope>NUCLEOTIDE SEQUENCE</scope>
    <source>
        <strain evidence="1">CBS 892.96</strain>
    </source>
</reference>
<sequence>MGYGVVKEPVFGVLSLLENTLVKDETPKYLDTTCLTIFDNADDLTTLKTAWPGSIGGSIPVTTRDLSVATIFDSSAHTSQRTR</sequence>
<evidence type="ECO:0000313" key="2">
    <source>
        <dbReference type="Proteomes" id="UP001302321"/>
    </source>
</evidence>